<name>A0A6S6UIS3_9GAMM</name>
<feature type="chain" id="PRO_5027917530" description="Cellulose synthase regulatory subunit" evidence="1">
    <location>
        <begin position="22"/>
        <end position="150"/>
    </location>
</feature>
<reference evidence="2" key="1">
    <citation type="submission" date="2020-01" db="EMBL/GenBank/DDBJ databases">
        <authorList>
            <person name="Meier V. D."/>
            <person name="Meier V D."/>
        </authorList>
    </citation>
    <scope>NUCLEOTIDE SEQUENCE</scope>
    <source>
        <strain evidence="2">HLG_WM_MAG_09</strain>
    </source>
</reference>
<organism evidence="2">
    <name type="scientific">uncultured Thiotrichaceae bacterium</name>
    <dbReference type="NCBI Taxonomy" id="298394"/>
    <lineage>
        <taxon>Bacteria</taxon>
        <taxon>Pseudomonadati</taxon>
        <taxon>Pseudomonadota</taxon>
        <taxon>Gammaproteobacteria</taxon>
        <taxon>Thiotrichales</taxon>
        <taxon>Thiotrichaceae</taxon>
        <taxon>environmental samples</taxon>
    </lineage>
</organism>
<protein>
    <recommendedName>
        <fullName evidence="3">Cellulose synthase regulatory subunit</fullName>
    </recommendedName>
</protein>
<keyword evidence="1" id="KW-0732">Signal</keyword>
<evidence type="ECO:0008006" key="3">
    <source>
        <dbReference type="Google" id="ProtNLM"/>
    </source>
</evidence>
<feature type="signal peptide" evidence="1">
    <location>
        <begin position="1"/>
        <end position="21"/>
    </location>
</feature>
<sequence>MKKNIVILSLISLLQATTVRASQAPPWASVAWNERVYKTTLLPPIGSVEVHVRGETLGMGLQEISIRYLGNQYLIPSERLKSISLLDKPEITIPANNFIDQEIPLEKFTVSFEYGGTQTSVDNSVCKVYSKKQFTIELGEDGVTDIKGLP</sequence>
<gene>
    <name evidence="2" type="ORF">HELGO_WM22473</name>
</gene>
<proteinExistence type="predicted"/>
<accession>A0A6S6UIS3</accession>
<dbReference type="AlphaFoldDB" id="A0A6S6UIS3"/>
<evidence type="ECO:0000313" key="2">
    <source>
        <dbReference type="EMBL" id="CAA6829407.1"/>
    </source>
</evidence>
<evidence type="ECO:0000256" key="1">
    <source>
        <dbReference type="SAM" id="SignalP"/>
    </source>
</evidence>
<dbReference type="EMBL" id="CACVAT010000526">
    <property type="protein sequence ID" value="CAA6829407.1"/>
    <property type="molecule type" value="Genomic_DNA"/>
</dbReference>